<dbReference type="InterPro" id="IPR009420">
    <property type="entry name" value="FlhE"/>
</dbReference>
<evidence type="ECO:0000256" key="1">
    <source>
        <dbReference type="SAM" id="SignalP"/>
    </source>
</evidence>
<proteinExistence type="predicted"/>
<dbReference type="Pfam" id="PF06366">
    <property type="entry name" value="FlhE"/>
    <property type="match status" value="1"/>
</dbReference>
<keyword evidence="1" id="KW-0732">Signal</keyword>
<keyword evidence="2" id="KW-0966">Cell projection</keyword>
<accession>A0AAU8LKM3</accession>
<feature type="signal peptide" evidence="1">
    <location>
        <begin position="1"/>
        <end position="30"/>
    </location>
</feature>
<protein>
    <submittedName>
        <fullName evidence="2">Flagellar protein FlhE</fullName>
    </submittedName>
</protein>
<feature type="chain" id="PRO_5043482128" evidence="1">
    <location>
        <begin position="31"/>
        <end position="140"/>
    </location>
</feature>
<evidence type="ECO:0000313" key="2">
    <source>
        <dbReference type="EMBL" id="XCN68747.1"/>
    </source>
</evidence>
<reference evidence="2" key="2">
    <citation type="submission" date="2024-07" db="EMBL/GenBank/DDBJ databases">
        <title>A complete genome sequence for Pseudomonas syringae CC1417.</title>
        <authorList>
            <person name="Baltrus D.A."/>
        </authorList>
    </citation>
    <scope>NUCLEOTIDE SEQUENCE</scope>
    <source>
        <strain evidence="2">CC1417</strain>
    </source>
</reference>
<dbReference type="RefSeq" id="WP_080266924.1">
    <property type="nucleotide sequence ID" value="NZ_CP159362.1"/>
</dbReference>
<dbReference type="AlphaFoldDB" id="A0AAU8LKM3"/>
<gene>
    <name evidence="2" type="ORF">N011_05470</name>
</gene>
<reference evidence="2" key="1">
    <citation type="journal article" date="2014" name="Genome Announc.">
        <title>Draft Genome Sequences of a Phylogenetically Diverse Suite of Pseudomonas syringae Strains from Multiple Source Populations.</title>
        <authorList>
            <person name="Baltrus D.A."/>
            <person name="Yourstone S."/>
            <person name="Lind A."/>
            <person name="Guilbaud C."/>
            <person name="Sands D.C."/>
            <person name="Jones C.D."/>
            <person name="Morris C.E."/>
            <person name="Dangl J.L."/>
        </authorList>
    </citation>
    <scope>NUCLEOTIDE SEQUENCE</scope>
    <source>
        <strain evidence="2">CC1417</strain>
    </source>
</reference>
<keyword evidence="2" id="KW-0969">Cilium</keyword>
<organism evidence="2">
    <name type="scientific">Pseudomonas syringae CC1417</name>
    <dbReference type="NCBI Taxonomy" id="1357272"/>
    <lineage>
        <taxon>Bacteria</taxon>
        <taxon>Pseudomonadati</taxon>
        <taxon>Pseudomonadota</taxon>
        <taxon>Gammaproteobacteria</taxon>
        <taxon>Pseudomonadales</taxon>
        <taxon>Pseudomonadaceae</taxon>
        <taxon>Pseudomonas</taxon>
        <taxon>Pseudomonas syringae</taxon>
    </lineage>
</organism>
<keyword evidence="2" id="KW-0282">Flagellum</keyword>
<dbReference type="EMBL" id="CP159362">
    <property type="protein sequence ID" value="XCN68747.1"/>
    <property type="molecule type" value="Genomic_DNA"/>
</dbReference>
<name>A0AAU8LKM3_PSESX</name>
<sequence length="140" mass="15326">MKFDFKKSKRIRSAAGIALVLCVFSGTTTAGSYQSSVRLPVIHSKDYLYKADLPVSRGVPPGAVIKNVSWNWNVTGWPRGMEVYLCQVPSTCVNISRQRLGSSAAFNLQLADRPFMYTLRISGAGRVPVAGQSGSITVRW</sequence>